<dbReference type="PANTHER" id="PTHR43394">
    <property type="entry name" value="ATP-DEPENDENT PERMEASE MDL1, MITOCHONDRIAL"/>
    <property type="match status" value="1"/>
</dbReference>
<evidence type="ECO:0000256" key="1">
    <source>
        <dbReference type="ARBA" id="ARBA00004651"/>
    </source>
</evidence>
<accession>G7V8C9</accession>
<dbReference type="SMART" id="SM00382">
    <property type="entry name" value="AAA"/>
    <property type="match status" value="1"/>
</dbReference>
<evidence type="ECO:0000256" key="2">
    <source>
        <dbReference type="ARBA" id="ARBA00022448"/>
    </source>
</evidence>
<dbReference type="eggNOG" id="COG1132">
    <property type="taxonomic scope" value="Bacteria"/>
</dbReference>
<evidence type="ECO:0000256" key="6">
    <source>
        <dbReference type="ARBA" id="ARBA00022989"/>
    </source>
</evidence>
<evidence type="ECO:0000313" key="12">
    <source>
        <dbReference type="Proteomes" id="UP000005868"/>
    </source>
</evidence>
<dbReference type="InterPro" id="IPR027417">
    <property type="entry name" value="P-loop_NTPase"/>
</dbReference>
<keyword evidence="2" id="KW-0813">Transport</keyword>
<dbReference type="SUPFAM" id="SSF52540">
    <property type="entry name" value="P-loop containing nucleoside triphosphate hydrolases"/>
    <property type="match status" value="1"/>
</dbReference>
<dbReference type="HOGENOM" id="CLU_000604_84_6_0"/>
<comment type="subcellular location">
    <subcellularLocation>
        <location evidence="1">Cell membrane</location>
        <topology evidence="1">Multi-pass membrane protein</topology>
    </subcellularLocation>
</comment>
<keyword evidence="3 8" id="KW-0812">Transmembrane</keyword>
<dbReference type="InterPro" id="IPR003593">
    <property type="entry name" value="AAA+_ATPase"/>
</dbReference>
<feature type="transmembrane region" description="Helical" evidence="8">
    <location>
        <begin position="246"/>
        <end position="266"/>
    </location>
</feature>
<evidence type="ECO:0000259" key="9">
    <source>
        <dbReference type="PROSITE" id="PS50893"/>
    </source>
</evidence>
<dbReference type="Gene3D" id="1.20.1560.10">
    <property type="entry name" value="ABC transporter type 1, transmembrane domain"/>
    <property type="match status" value="1"/>
</dbReference>
<dbReference type="Pfam" id="PF00005">
    <property type="entry name" value="ABC_tran"/>
    <property type="match status" value="1"/>
</dbReference>
<feature type="transmembrane region" description="Helical" evidence="8">
    <location>
        <begin position="139"/>
        <end position="158"/>
    </location>
</feature>
<dbReference type="GO" id="GO:0015421">
    <property type="term" value="F:ABC-type oligopeptide transporter activity"/>
    <property type="evidence" value="ECO:0007669"/>
    <property type="project" value="TreeGrafter"/>
</dbReference>
<evidence type="ECO:0000256" key="5">
    <source>
        <dbReference type="ARBA" id="ARBA00022840"/>
    </source>
</evidence>
<dbReference type="Pfam" id="PF00664">
    <property type="entry name" value="ABC_membrane"/>
    <property type="match status" value="1"/>
</dbReference>
<evidence type="ECO:0000256" key="4">
    <source>
        <dbReference type="ARBA" id="ARBA00022741"/>
    </source>
</evidence>
<dbReference type="InterPro" id="IPR003439">
    <property type="entry name" value="ABC_transporter-like_ATP-bd"/>
</dbReference>
<gene>
    <name evidence="11" type="ordered locus">Tlie_0556</name>
</gene>
<evidence type="ECO:0000256" key="7">
    <source>
        <dbReference type="ARBA" id="ARBA00023136"/>
    </source>
</evidence>
<dbReference type="InterPro" id="IPR011527">
    <property type="entry name" value="ABC1_TM_dom"/>
</dbReference>
<keyword evidence="7 8" id="KW-0472">Membrane</keyword>
<dbReference type="FunFam" id="3.40.50.300:FF:000287">
    <property type="entry name" value="Multidrug ABC transporter ATP-binding protein"/>
    <property type="match status" value="1"/>
</dbReference>
<keyword evidence="6 8" id="KW-1133">Transmembrane helix</keyword>
<organism evidence="11 12">
    <name type="scientific">Thermovirga lienii (strain ATCC BAA-1197 / DSM 17291 / Cas60314)</name>
    <dbReference type="NCBI Taxonomy" id="580340"/>
    <lineage>
        <taxon>Bacteria</taxon>
        <taxon>Thermotogati</taxon>
        <taxon>Synergistota</taxon>
        <taxon>Synergistia</taxon>
        <taxon>Synergistales</taxon>
        <taxon>Thermovirgaceae</taxon>
        <taxon>Thermovirga</taxon>
    </lineage>
</organism>
<sequence>MASKWKKSLYLRLLNYARPYMSRIGVGLVCMVLSSVFTVVAPWILKNIVDDVLISKNLLMLNVLSLGLVLLYLLKNVANYGHQYLMNWVGQKVVMDLRLELYDHMQRMSLRYIYGSRVGELVSRITNDVVKLQEMVTTAVIDLVVQGLSFVGMLGFLVYLNWKLTAITFMVLPVAAWVLDVASRKLRAVGYDIQSQLAALSAIAYEALSSIRIVRSFATEDEEYDRFKDRNQAHFKALMRGTQVNAALSGIIEVILIGALSLILWFGGRIVVAGEMTPGELIAFLGYLALLVQPIRTFSKVVAKIQQGMASAERIFEVMDTKSEITPPKKPIVLSHITGKVDYKNVSFAYEDERWILRNINISAYPGEKIAIVGPTGAGKSTLVDMIPRFYDPQRGGVFIDGIDVRKLDLKSLRRQIGIVPQDPILLKGSISYNIAYGLPGATLKSIKKAAEMAGIGAFIESLPRGYDTEVGERGVTLSGGQRQRLAIARAIIRDPRILILDEATSSLDAMVEQEIQMALKKASEGRTTFVIAHRLATVKEADRILVLDKGSIVEEGTHDVLIKNGGLYARLCELQFGDVNGKDIN</sequence>
<dbReference type="GO" id="GO:0005886">
    <property type="term" value="C:plasma membrane"/>
    <property type="evidence" value="ECO:0007669"/>
    <property type="project" value="UniProtKB-SubCell"/>
</dbReference>
<feature type="transmembrane region" description="Helical" evidence="8">
    <location>
        <begin position="57"/>
        <end position="74"/>
    </location>
</feature>
<evidence type="ECO:0000256" key="3">
    <source>
        <dbReference type="ARBA" id="ARBA00022692"/>
    </source>
</evidence>
<keyword evidence="5" id="KW-0067">ATP-binding</keyword>
<proteinExistence type="predicted"/>
<feature type="transmembrane region" description="Helical" evidence="8">
    <location>
        <begin position="20"/>
        <end position="45"/>
    </location>
</feature>
<reference evidence="11 12" key="2">
    <citation type="journal article" date="2012" name="Stand. Genomic Sci.">
        <title>Genome sequence of the moderately thermophilic, amino-acid-degrading and sulfur-reducing bacterium Thermovirga lienii type strain (Cas60314(T)).</title>
        <authorList>
            <person name="Goker M."/>
            <person name="Saunders E."/>
            <person name="Lapidus A."/>
            <person name="Nolan M."/>
            <person name="Lucas S."/>
            <person name="Hammon N."/>
            <person name="Deshpande S."/>
            <person name="Cheng J.F."/>
            <person name="Han C."/>
            <person name="Tapia R."/>
            <person name="Goodwin L.A."/>
            <person name="Pitluck S."/>
            <person name="Liolios K."/>
            <person name="Mavromatis K."/>
            <person name="Pagani I."/>
            <person name="Ivanova N."/>
            <person name="Mikhailova N."/>
            <person name="Pati A."/>
            <person name="Chen A."/>
            <person name="Palaniappan K."/>
            <person name="Land M."/>
            <person name="Chang Y.J."/>
            <person name="Jeffries C.D."/>
            <person name="Brambilla E.M."/>
            <person name="Rohde M."/>
            <person name="Spring S."/>
            <person name="Detter J.C."/>
            <person name="Woyke T."/>
            <person name="Bristow J."/>
            <person name="Eisen J.A."/>
            <person name="Markowitz V."/>
            <person name="Hugenholtz P."/>
            <person name="Kyrpides N.C."/>
            <person name="Klenk H.P."/>
        </authorList>
    </citation>
    <scope>NUCLEOTIDE SEQUENCE [LARGE SCALE GENOMIC DNA]</scope>
    <source>
        <strain evidence="12">ATCC BAA-1197 / DSM 17291 / Cas60314</strain>
    </source>
</reference>
<dbReference type="CDD" id="cd18552">
    <property type="entry name" value="ABC_6TM_MsbA_like"/>
    <property type="match status" value="1"/>
</dbReference>
<dbReference type="EMBL" id="CP003096">
    <property type="protein sequence ID" value="AER66291.1"/>
    <property type="molecule type" value="Genomic_DNA"/>
</dbReference>
<keyword evidence="12" id="KW-1185">Reference proteome</keyword>
<dbReference type="STRING" id="580340.Tlie_0556"/>
<dbReference type="PROSITE" id="PS00211">
    <property type="entry name" value="ABC_TRANSPORTER_1"/>
    <property type="match status" value="1"/>
</dbReference>
<dbReference type="PANTHER" id="PTHR43394:SF1">
    <property type="entry name" value="ATP-BINDING CASSETTE SUB-FAMILY B MEMBER 10, MITOCHONDRIAL"/>
    <property type="match status" value="1"/>
</dbReference>
<evidence type="ECO:0000313" key="11">
    <source>
        <dbReference type="EMBL" id="AER66291.1"/>
    </source>
</evidence>
<reference evidence="12" key="1">
    <citation type="submission" date="2011-10" db="EMBL/GenBank/DDBJ databases">
        <title>The complete genome of chromosome of Thermovirga lienii DSM 17291.</title>
        <authorList>
            <consortium name="US DOE Joint Genome Institute (JGI-PGF)"/>
            <person name="Lucas S."/>
            <person name="Copeland A."/>
            <person name="Lapidus A."/>
            <person name="Glavina del Rio T."/>
            <person name="Dalin E."/>
            <person name="Tice H."/>
            <person name="Bruce D."/>
            <person name="Goodwin L."/>
            <person name="Pitluck S."/>
            <person name="Peters L."/>
            <person name="Mikhailova N."/>
            <person name="Saunders E."/>
            <person name="Kyrpides N."/>
            <person name="Mavromatis K."/>
            <person name="Ivanova N."/>
            <person name="Last F.I."/>
            <person name="Brettin T."/>
            <person name="Detter J.C."/>
            <person name="Han C."/>
            <person name="Larimer F."/>
            <person name="Land M."/>
            <person name="Hauser L."/>
            <person name="Markowitz V."/>
            <person name="Cheng J.-F."/>
            <person name="Hugenholtz P."/>
            <person name="Woyke T."/>
            <person name="Wu D."/>
            <person name="Spring S."/>
            <person name="Schroeder M."/>
            <person name="Brambilla E.-M."/>
            <person name="Klenk H.-P."/>
            <person name="Eisen J.A."/>
        </authorList>
    </citation>
    <scope>NUCLEOTIDE SEQUENCE [LARGE SCALE GENOMIC DNA]</scope>
    <source>
        <strain evidence="12">ATCC BAA-1197 / DSM 17291 / Cas60314</strain>
    </source>
</reference>
<dbReference type="InterPro" id="IPR017871">
    <property type="entry name" value="ABC_transporter-like_CS"/>
</dbReference>
<dbReference type="Proteomes" id="UP000005868">
    <property type="component" value="Chromosome"/>
</dbReference>
<dbReference type="GO" id="GO:0005524">
    <property type="term" value="F:ATP binding"/>
    <property type="evidence" value="ECO:0007669"/>
    <property type="project" value="UniProtKB-KW"/>
</dbReference>
<dbReference type="InterPro" id="IPR039421">
    <property type="entry name" value="Type_1_exporter"/>
</dbReference>
<feature type="domain" description="ABC transmembrane type-1" evidence="10">
    <location>
        <begin position="26"/>
        <end position="307"/>
    </location>
</feature>
<protein>
    <submittedName>
        <fullName evidence="11">ABC transporter related protein</fullName>
    </submittedName>
</protein>
<feature type="domain" description="ABC transporter" evidence="9">
    <location>
        <begin position="341"/>
        <end position="575"/>
    </location>
</feature>
<dbReference type="Gene3D" id="3.40.50.300">
    <property type="entry name" value="P-loop containing nucleotide triphosphate hydrolases"/>
    <property type="match status" value="1"/>
</dbReference>
<dbReference type="GO" id="GO:0016887">
    <property type="term" value="F:ATP hydrolysis activity"/>
    <property type="evidence" value="ECO:0007669"/>
    <property type="project" value="InterPro"/>
</dbReference>
<dbReference type="KEGG" id="tli:Tlie_0556"/>
<keyword evidence="4" id="KW-0547">Nucleotide-binding</keyword>
<name>G7V8C9_THELD</name>
<dbReference type="InterPro" id="IPR036640">
    <property type="entry name" value="ABC1_TM_sf"/>
</dbReference>
<dbReference type="OrthoDB" id="9762778at2"/>
<dbReference type="PROSITE" id="PS50893">
    <property type="entry name" value="ABC_TRANSPORTER_2"/>
    <property type="match status" value="1"/>
</dbReference>
<dbReference type="SUPFAM" id="SSF90123">
    <property type="entry name" value="ABC transporter transmembrane region"/>
    <property type="match status" value="1"/>
</dbReference>
<dbReference type="PROSITE" id="PS50929">
    <property type="entry name" value="ABC_TM1F"/>
    <property type="match status" value="1"/>
</dbReference>
<evidence type="ECO:0000259" key="10">
    <source>
        <dbReference type="PROSITE" id="PS50929"/>
    </source>
</evidence>
<evidence type="ECO:0000256" key="8">
    <source>
        <dbReference type="SAM" id="Phobius"/>
    </source>
</evidence>
<dbReference type="AlphaFoldDB" id="G7V8C9"/>